<feature type="compositionally biased region" description="Pro residues" evidence="1">
    <location>
        <begin position="287"/>
        <end position="297"/>
    </location>
</feature>
<feature type="compositionally biased region" description="Basic and acidic residues" evidence="1">
    <location>
        <begin position="10"/>
        <end position="29"/>
    </location>
</feature>
<feature type="non-terminal residue" evidence="2">
    <location>
        <position position="1"/>
    </location>
</feature>
<feature type="region of interest" description="Disordered" evidence="1">
    <location>
        <begin position="259"/>
        <end position="330"/>
    </location>
</feature>
<gene>
    <name evidence="2" type="ORF">PCOR1329_LOCUS54287</name>
</gene>
<feature type="non-terminal residue" evidence="2">
    <location>
        <position position="644"/>
    </location>
</feature>
<proteinExistence type="predicted"/>
<feature type="compositionally biased region" description="Low complexity" evidence="1">
    <location>
        <begin position="259"/>
        <end position="286"/>
    </location>
</feature>
<sequence length="644" mass="68625">SVPTSGVARRQVELQHGRGPPREHGLGEGFGERFVMRTGCHDGRGGVGEVYESGCERGGSAVSAVGAAMPEKCTCSAPPRRGGRGSVGAFWGDHRAAIWAPVGRLVGAARCGWRNLCELLAEQHLVPAMAWKYNTPWYDAKKKKGASVAPAAAVAEPRPPATASEMDKKVAARRTHLSKEVEAASKKERICQSEVENRLASVLRHREALQQADRAHAESVERLAEAKARSAAALAAKDGFDEEAYRAALREEERTEAAAAARAAEMARAAAPRAAPGAAPPGQAGLRPPPGGSPAPAPGAGHGEPGARAAGGGLGAAGGPPGAPAGPAAPGLTALGGIDWSWIQEHLHEVSEEGLVTFHGRSHLSPEQWREMRKVAIQQRAEVEMEADMASDAGSDLGDRHLPEGELGELRELRKRAAEAGLDGPASVRYGELVSKQAVQRAAKKARRIVQHQSSHTFVAFCQAAAAQLGAFPEASAGGAAQAEDKLSVEYLVAPDGVRQTPGSMMEYRKEFWSALWTPTSDHLKLLNETLDELRAEAQLALLEVPEFTPKDVVQAALRFSGTTAVGVDQWSPRSFLDLPGQALFSLAAIFNQCEKVMAFPQQCYLNVMALLPKSEKDERAVSKCSTMYRMYVRMRGDDVDAWS</sequence>
<dbReference type="Proteomes" id="UP001189429">
    <property type="component" value="Unassembled WGS sequence"/>
</dbReference>
<evidence type="ECO:0000313" key="3">
    <source>
        <dbReference type="Proteomes" id="UP001189429"/>
    </source>
</evidence>
<feature type="region of interest" description="Disordered" evidence="1">
    <location>
        <begin position="1"/>
        <end position="29"/>
    </location>
</feature>
<accession>A0ABN9V3U8</accession>
<organism evidence="2 3">
    <name type="scientific">Prorocentrum cordatum</name>
    <dbReference type="NCBI Taxonomy" id="2364126"/>
    <lineage>
        <taxon>Eukaryota</taxon>
        <taxon>Sar</taxon>
        <taxon>Alveolata</taxon>
        <taxon>Dinophyceae</taxon>
        <taxon>Prorocentrales</taxon>
        <taxon>Prorocentraceae</taxon>
        <taxon>Prorocentrum</taxon>
    </lineage>
</organism>
<dbReference type="EMBL" id="CAUYUJ010016630">
    <property type="protein sequence ID" value="CAK0867312.1"/>
    <property type="molecule type" value="Genomic_DNA"/>
</dbReference>
<name>A0ABN9V3U8_9DINO</name>
<evidence type="ECO:0000313" key="2">
    <source>
        <dbReference type="EMBL" id="CAK0867312.1"/>
    </source>
</evidence>
<protein>
    <recommendedName>
        <fullName evidence="4">Poly(ADP-ribose) glycohydrolase</fullName>
    </recommendedName>
</protein>
<evidence type="ECO:0008006" key="4">
    <source>
        <dbReference type="Google" id="ProtNLM"/>
    </source>
</evidence>
<keyword evidence="3" id="KW-1185">Reference proteome</keyword>
<reference evidence="2" key="1">
    <citation type="submission" date="2023-10" db="EMBL/GenBank/DDBJ databases">
        <authorList>
            <person name="Chen Y."/>
            <person name="Shah S."/>
            <person name="Dougan E. K."/>
            <person name="Thang M."/>
            <person name="Chan C."/>
        </authorList>
    </citation>
    <scope>NUCLEOTIDE SEQUENCE [LARGE SCALE GENOMIC DNA]</scope>
</reference>
<evidence type="ECO:0000256" key="1">
    <source>
        <dbReference type="SAM" id="MobiDB-lite"/>
    </source>
</evidence>
<feature type="compositionally biased region" description="Gly residues" evidence="1">
    <location>
        <begin position="300"/>
        <end position="320"/>
    </location>
</feature>
<comment type="caution">
    <text evidence="2">The sequence shown here is derived from an EMBL/GenBank/DDBJ whole genome shotgun (WGS) entry which is preliminary data.</text>
</comment>